<evidence type="ECO:0000313" key="3">
    <source>
        <dbReference type="Proteomes" id="UP000448575"/>
    </source>
</evidence>
<feature type="transmembrane region" description="Helical" evidence="1">
    <location>
        <begin position="6"/>
        <end position="25"/>
    </location>
</feature>
<reference evidence="2 3" key="1">
    <citation type="submission" date="2019-12" db="EMBL/GenBank/DDBJ databases">
        <title>Novel species isolated from a subtropical stream in China.</title>
        <authorList>
            <person name="Lu H."/>
        </authorList>
    </citation>
    <scope>NUCLEOTIDE SEQUENCE [LARGE SCALE GENOMIC DNA]</scope>
    <source>
        <strain evidence="2 3">DS3</strain>
    </source>
</reference>
<accession>A0A6N9HL25</accession>
<dbReference type="RefSeq" id="WP_161027023.1">
    <property type="nucleotide sequence ID" value="NZ_WWCJ01000013.1"/>
</dbReference>
<keyword evidence="1" id="KW-0472">Membrane</keyword>
<keyword evidence="1" id="KW-1133">Transmembrane helix</keyword>
<sequence>MLNAWLSGAICMAALTIALFFLRFWHHTSDRLFLYFALAFVLESAHRLAFVWPSANLDGPHIYILRLLEYALIMWAIIQKNRKRPAEVPESEGS</sequence>
<evidence type="ECO:0000256" key="1">
    <source>
        <dbReference type="SAM" id="Phobius"/>
    </source>
</evidence>
<keyword evidence="1" id="KW-0812">Transmembrane</keyword>
<name>A0A6N9HL25_9BURK</name>
<organism evidence="2 3">
    <name type="scientific">Pseudoduganella guangdongensis</name>
    <dbReference type="NCBI Taxonomy" id="2692179"/>
    <lineage>
        <taxon>Bacteria</taxon>
        <taxon>Pseudomonadati</taxon>
        <taxon>Pseudomonadota</taxon>
        <taxon>Betaproteobacteria</taxon>
        <taxon>Burkholderiales</taxon>
        <taxon>Oxalobacteraceae</taxon>
        <taxon>Telluria group</taxon>
        <taxon>Pseudoduganella</taxon>
    </lineage>
</organism>
<protein>
    <submittedName>
        <fullName evidence="2">Uncharacterized protein</fullName>
    </submittedName>
</protein>
<feature type="transmembrane region" description="Helical" evidence="1">
    <location>
        <begin position="61"/>
        <end position="78"/>
    </location>
</feature>
<dbReference type="AlphaFoldDB" id="A0A6N9HL25"/>
<feature type="transmembrane region" description="Helical" evidence="1">
    <location>
        <begin position="32"/>
        <end position="55"/>
    </location>
</feature>
<proteinExistence type="predicted"/>
<keyword evidence="3" id="KW-1185">Reference proteome</keyword>
<dbReference type="InterPro" id="IPR046027">
    <property type="entry name" value="DUF5985"/>
</dbReference>
<dbReference type="Pfam" id="PF19447">
    <property type="entry name" value="DUF5985"/>
    <property type="match status" value="1"/>
</dbReference>
<gene>
    <name evidence="2" type="ORF">GTP41_18350</name>
</gene>
<evidence type="ECO:0000313" key="2">
    <source>
        <dbReference type="EMBL" id="MYN04056.1"/>
    </source>
</evidence>
<dbReference type="Proteomes" id="UP000448575">
    <property type="component" value="Unassembled WGS sequence"/>
</dbReference>
<dbReference type="EMBL" id="WWCJ01000013">
    <property type="protein sequence ID" value="MYN04056.1"/>
    <property type="molecule type" value="Genomic_DNA"/>
</dbReference>
<comment type="caution">
    <text evidence="2">The sequence shown here is derived from an EMBL/GenBank/DDBJ whole genome shotgun (WGS) entry which is preliminary data.</text>
</comment>